<dbReference type="EMBL" id="DSUT01000032">
    <property type="protein sequence ID" value="HGK27677.1"/>
    <property type="molecule type" value="Genomic_DNA"/>
</dbReference>
<evidence type="ECO:0000256" key="1">
    <source>
        <dbReference type="SAM" id="SignalP"/>
    </source>
</evidence>
<comment type="caution">
    <text evidence="3">The sequence shown here is derived from an EMBL/GenBank/DDBJ whole genome shotgun (WGS) entry which is preliminary data.</text>
</comment>
<evidence type="ECO:0000313" key="3">
    <source>
        <dbReference type="EMBL" id="HGK27677.1"/>
    </source>
</evidence>
<dbReference type="SUPFAM" id="SSF63829">
    <property type="entry name" value="Calcium-dependent phosphotriesterase"/>
    <property type="match status" value="3"/>
</dbReference>
<dbReference type="Gene3D" id="2.60.40.4070">
    <property type="match status" value="1"/>
</dbReference>
<dbReference type="InterPro" id="IPR026444">
    <property type="entry name" value="Secre_tail"/>
</dbReference>
<proteinExistence type="predicted"/>
<dbReference type="InterPro" id="IPR015943">
    <property type="entry name" value="WD40/YVTN_repeat-like_dom_sf"/>
</dbReference>
<evidence type="ECO:0000259" key="2">
    <source>
        <dbReference type="Pfam" id="PF13860"/>
    </source>
</evidence>
<feature type="signal peptide" evidence="1">
    <location>
        <begin position="1"/>
        <end position="19"/>
    </location>
</feature>
<keyword evidence="1" id="KW-0732">Signal</keyword>
<dbReference type="Pfam" id="PF13860">
    <property type="entry name" value="FlgD_ig"/>
    <property type="match status" value="1"/>
</dbReference>
<dbReference type="InterPro" id="IPR025965">
    <property type="entry name" value="FlgD/Vpr_Ig-like"/>
</dbReference>
<dbReference type="NCBIfam" id="TIGR04183">
    <property type="entry name" value="Por_Secre_tail"/>
    <property type="match status" value="1"/>
</dbReference>
<dbReference type="AlphaFoldDB" id="A0A7C4GCZ9"/>
<gene>
    <name evidence="3" type="ORF">ENS41_01840</name>
</gene>
<accession>A0A7C4GCZ9</accession>
<feature type="chain" id="PRO_5028424784" evidence="1">
    <location>
        <begin position="20"/>
        <end position="732"/>
    </location>
</feature>
<reference evidence="3" key="1">
    <citation type="journal article" date="2020" name="mSystems">
        <title>Genome- and Community-Level Interaction Insights into Carbon Utilization and Element Cycling Functions of Hydrothermarchaeota in Hydrothermal Sediment.</title>
        <authorList>
            <person name="Zhou Z."/>
            <person name="Liu Y."/>
            <person name="Xu W."/>
            <person name="Pan J."/>
            <person name="Luo Z.H."/>
            <person name="Li M."/>
        </authorList>
    </citation>
    <scope>NUCLEOTIDE SEQUENCE [LARGE SCALE GENOMIC DNA]</scope>
    <source>
        <strain evidence="3">SpSt-488</strain>
    </source>
</reference>
<name>A0A7C4GCZ9_UNCW3</name>
<sequence>MKYSGTIVVSLMLMGIAPAQHPQWKIWTPGNTGTQGDYSFAILVDSLGRLWAHGYQPYWHQGGLTMFDGRRWHNWSNVDSLCPSYLLRSFKPDRHGNIWMGSPVGLLKFDGTRFTTYNRSNVPGFPCDTVHDVDIDPSGNIWFAMENFNGNNGGIGRFNGTSWTFWKRGQGHPFPDPWNPVRAIACARNGDVWAGASSVGLARYRNGTWTYFDTLQYGVDDIVIDSSGVVWIAQTYLISYDNGIWRHHGSSGSLPVLGLTLRSAGGLWVGCPNGLFAYHNNTWTDQNWPGGFCYLAAESPDGSLWACGIGGVAQRVGGNWELFNISRTGLNDYWINGIDFDSRRNVWMSTGYGICTFDGEVWRNFNRFGGTMPWPYPTDIVRAAVEDLAGRIWVATYGAGLVVWNGTNWVTQYASGAEIGDVIRDSTGVIWAYEEFYPHGLYRIANGNLQTFDFTNSPLPGYVYGIGADQGGYIWVATLGGLVRTDGTNWEVYTPQNARMPGDGSCWAVSRDPNGDVWLCFSYLNNGQYTGLARFRRQDTTWTVFDSTNSPVRARTSHVAVTRSGIVWVSWFNGNIYPYRGALLRYDGTNWTVYNRDNSPLPHEQIYGIGIDSDENPWLSCASEGVAVFYDNPLSAEEHERLPAAGSGLSASPNPFRGSTTIRLGIPAAGDGEITIVDATGRAVRTLRVSRGASSLRWDGRDSSGRQLPAGVYFVRLADAAGRPVTRLALLQ</sequence>
<feature type="domain" description="FlgD/Vpr Ig-like" evidence="2">
    <location>
        <begin position="668"/>
        <end position="718"/>
    </location>
</feature>
<protein>
    <submittedName>
        <fullName evidence="3">T9SS type A sorting domain-containing protein</fullName>
    </submittedName>
</protein>
<organism evidence="3">
    <name type="scientific">candidate division WOR-3 bacterium</name>
    <dbReference type="NCBI Taxonomy" id="2052148"/>
    <lineage>
        <taxon>Bacteria</taxon>
        <taxon>Bacteria division WOR-3</taxon>
    </lineage>
</organism>
<dbReference type="Gene3D" id="2.130.10.10">
    <property type="entry name" value="YVTN repeat-like/Quinoprotein amine dehydrogenase"/>
    <property type="match status" value="3"/>
</dbReference>